<dbReference type="InterPro" id="IPR041872">
    <property type="entry name" value="Anticodon_Met"/>
</dbReference>
<feature type="short sequence motif" description="'KMSKS' region" evidence="9">
    <location>
        <begin position="343"/>
        <end position="347"/>
    </location>
</feature>
<keyword evidence="9" id="KW-0479">Metal-binding</keyword>
<dbReference type="PANTHER" id="PTHR45765">
    <property type="entry name" value="METHIONINE--TRNA LIGASE"/>
    <property type="match status" value="1"/>
</dbReference>
<comment type="subcellular location">
    <subcellularLocation>
        <location evidence="9">Cytoplasm</location>
    </subcellularLocation>
</comment>
<feature type="coiled-coil region" evidence="10">
    <location>
        <begin position="432"/>
        <end position="459"/>
    </location>
</feature>
<dbReference type="SUPFAM" id="SSF47323">
    <property type="entry name" value="Anticodon-binding domain of a subclass of class I aminoacyl-tRNA synthetases"/>
    <property type="match status" value="1"/>
</dbReference>
<comment type="cofactor">
    <cofactor evidence="9">
        <name>Zn(2+)</name>
        <dbReference type="ChEBI" id="CHEBI:29105"/>
    </cofactor>
    <text evidence="9">Binds 1 zinc ion per subunit.</text>
</comment>
<feature type="domain" description="Methionyl/Leucyl tRNA synthetase" evidence="11">
    <location>
        <begin position="4"/>
        <end position="406"/>
    </location>
</feature>
<evidence type="ECO:0000313" key="13">
    <source>
        <dbReference type="EMBL" id="MCE5973921.1"/>
    </source>
</evidence>
<evidence type="ECO:0000256" key="10">
    <source>
        <dbReference type="SAM" id="Coils"/>
    </source>
</evidence>
<dbReference type="HAMAP" id="MF_00098">
    <property type="entry name" value="Met_tRNA_synth_type1"/>
    <property type="match status" value="1"/>
</dbReference>
<dbReference type="SUPFAM" id="SSF57770">
    <property type="entry name" value="Methionyl-tRNA synthetase (MetRS), Zn-domain"/>
    <property type="match status" value="1"/>
</dbReference>
<dbReference type="NCBIfam" id="TIGR00398">
    <property type="entry name" value="metG"/>
    <property type="match status" value="1"/>
</dbReference>
<dbReference type="Gene3D" id="3.40.50.620">
    <property type="entry name" value="HUPs"/>
    <property type="match status" value="1"/>
</dbReference>
<dbReference type="InterPro" id="IPR029038">
    <property type="entry name" value="MetRS_Zn"/>
</dbReference>
<comment type="caution">
    <text evidence="13">The sequence shown here is derived from an EMBL/GenBank/DDBJ whole genome shotgun (WGS) entry which is preliminary data.</text>
</comment>
<evidence type="ECO:0000259" key="12">
    <source>
        <dbReference type="Pfam" id="PF19303"/>
    </source>
</evidence>
<feature type="binding site" evidence="9">
    <location>
        <position position="159"/>
    </location>
    <ligand>
        <name>Zn(2+)</name>
        <dbReference type="ChEBI" id="CHEBI:29105"/>
    </ligand>
</feature>
<dbReference type="Pfam" id="PF09334">
    <property type="entry name" value="tRNA-synt_1g"/>
    <property type="match status" value="1"/>
</dbReference>
<dbReference type="Proteomes" id="UP001521181">
    <property type="component" value="Unassembled WGS sequence"/>
</dbReference>
<dbReference type="Gene3D" id="2.20.28.20">
    <property type="entry name" value="Methionyl-tRNA synthetase, Zn-domain"/>
    <property type="match status" value="1"/>
</dbReference>
<evidence type="ECO:0000256" key="9">
    <source>
        <dbReference type="HAMAP-Rule" id="MF_00098"/>
    </source>
</evidence>
<dbReference type="SUPFAM" id="SSF52374">
    <property type="entry name" value="Nucleotidylyl transferase"/>
    <property type="match status" value="1"/>
</dbReference>
<keyword evidence="7 9" id="KW-0030">Aminoacyl-tRNA synthetase</keyword>
<evidence type="ECO:0000256" key="7">
    <source>
        <dbReference type="ARBA" id="ARBA00023146"/>
    </source>
</evidence>
<dbReference type="Pfam" id="PF19303">
    <property type="entry name" value="Anticodon_3"/>
    <property type="match status" value="1"/>
</dbReference>
<dbReference type="Gene3D" id="1.10.730.10">
    <property type="entry name" value="Isoleucyl-tRNA Synthetase, Domain 1"/>
    <property type="match status" value="1"/>
</dbReference>
<proteinExistence type="inferred from homology"/>
<accession>A0ABS8YVR1</accession>
<dbReference type="PANTHER" id="PTHR45765:SF1">
    <property type="entry name" value="METHIONINE--TRNA LIGASE, CYTOPLASMIC"/>
    <property type="match status" value="1"/>
</dbReference>
<evidence type="ECO:0000256" key="4">
    <source>
        <dbReference type="ARBA" id="ARBA00022741"/>
    </source>
</evidence>
<keyword evidence="14" id="KW-1185">Reference proteome</keyword>
<organism evidence="13 14">
    <name type="scientific">Rhodobacter flavimaris</name>
    <dbReference type="NCBI Taxonomy" id="2907145"/>
    <lineage>
        <taxon>Bacteria</taxon>
        <taxon>Pseudomonadati</taxon>
        <taxon>Pseudomonadota</taxon>
        <taxon>Alphaproteobacteria</taxon>
        <taxon>Rhodobacterales</taxon>
        <taxon>Rhodobacter group</taxon>
        <taxon>Rhodobacter</taxon>
    </lineage>
</organism>
<dbReference type="GO" id="GO:0004825">
    <property type="term" value="F:methionine-tRNA ligase activity"/>
    <property type="evidence" value="ECO:0007669"/>
    <property type="project" value="UniProtKB-EC"/>
</dbReference>
<keyword evidence="5 9" id="KW-0067">ATP-binding</keyword>
<feature type="binding site" evidence="9">
    <location>
        <position position="143"/>
    </location>
    <ligand>
        <name>Zn(2+)</name>
        <dbReference type="ChEBI" id="CHEBI:29105"/>
    </ligand>
</feature>
<dbReference type="InterPro" id="IPR033911">
    <property type="entry name" value="MetRS_core"/>
</dbReference>
<comment type="function">
    <text evidence="1 9">Is required not only for elongation of protein synthesis but also for the initiation of all mRNA translation through initiator tRNA(fMet) aminoacylation.</text>
</comment>
<evidence type="ECO:0000313" key="14">
    <source>
        <dbReference type="Proteomes" id="UP001521181"/>
    </source>
</evidence>
<dbReference type="InterPro" id="IPR014729">
    <property type="entry name" value="Rossmann-like_a/b/a_fold"/>
</dbReference>
<comment type="catalytic activity">
    <reaction evidence="8 9">
        <text>tRNA(Met) + L-methionine + ATP = L-methionyl-tRNA(Met) + AMP + diphosphate</text>
        <dbReference type="Rhea" id="RHEA:13481"/>
        <dbReference type="Rhea" id="RHEA-COMP:9667"/>
        <dbReference type="Rhea" id="RHEA-COMP:9698"/>
        <dbReference type="ChEBI" id="CHEBI:30616"/>
        <dbReference type="ChEBI" id="CHEBI:33019"/>
        <dbReference type="ChEBI" id="CHEBI:57844"/>
        <dbReference type="ChEBI" id="CHEBI:78442"/>
        <dbReference type="ChEBI" id="CHEBI:78530"/>
        <dbReference type="ChEBI" id="CHEBI:456215"/>
        <dbReference type="EC" id="6.1.1.10"/>
    </reaction>
</comment>
<dbReference type="InterPro" id="IPR023458">
    <property type="entry name" value="Met-tRNA_ligase_1"/>
</dbReference>
<evidence type="ECO:0000256" key="5">
    <source>
        <dbReference type="ARBA" id="ARBA00022840"/>
    </source>
</evidence>
<dbReference type="EMBL" id="JAJUOS010000007">
    <property type="protein sequence ID" value="MCE5973921.1"/>
    <property type="molecule type" value="Genomic_DNA"/>
</dbReference>
<comment type="subunit">
    <text evidence="9">Monomer.</text>
</comment>
<feature type="domain" description="Methionyl-tRNA synthetase anticodon-binding" evidence="12">
    <location>
        <begin position="418"/>
        <end position="569"/>
    </location>
</feature>
<dbReference type="InterPro" id="IPR014758">
    <property type="entry name" value="Met-tRNA_synth"/>
</dbReference>
<evidence type="ECO:0000256" key="6">
    <source>
        <dbReference type="ARBA" id="ARBA00022917"/>
    </source>
</evidence>
<feature type="binding site" evidence="9">
    <location>
        <position position="146"/>
    </location>
    <ligand>
        <name>Zn(2+)</name>
        <dbReference type="ChEBI" id="CHEBI:29105"/>
    </ligand>
</feature>
<sequence>MARHLITSAIPYINGIKHLGNLVGSQLPADLFARYLRGRGHEVMFICATDEHGTPAELAAAKAGKDVADYCAEMHDVQAEIARGFRLSFDHFGRSSSAQNRALTQHFARVLAENGLIREVTEKQMYSVADGRFLPDRYIEGTCPNCGYESARGDQCDNCTKQLDPVDLINPHSVISGSTELEMRETKHLFLRQSAMKDKLADWIDSKADWPVLTTSIAKKWLNDGDGLQDRGITRDLSWGVPAQFDGAPWKGMEGKVFYVWFDAPIEYIAATQEWADKSGGDWARWWRTDKGAEDVTYTQFMGKDNVPFHTLSFPATILGSDEPWKLVDYIKSFNYLNYDGGQFSTSRGRGVFMDQALEILPSDYWRWWLLSHAPESADSEFTWENFQTSVNKDLADVLGNFVSRITKFTRSKFGEALPEGGTWGEREEALIAELTTRVREYERHMDDKEVRKAATELRAIWVAGNEYLQSAAPWTVFKTEPEQAAAQARLALNLIRLYAVLSAPFIPDATDTMLAAMQTEDRSWPTDVRAALEALPAGHAFTTPEVLFRKIADEEREDWQVRFAGKRE</sequence>
<protein>
    <recommendedName>
        <fullName evidence="9">Methionine--tRNA ligase</fullName>
        <ecNumber evidence="9">6.1.1.10</ecNumber>
    </recommendedName>
    <alternativeName>
        <fullName evidence="9">Methionyl-tRNA synthetase</fullName>
        <shortName evidence="9">MetRS</shortName>
    </alternativeName>
</protein>
<evidence type="ECO:0000256" key="3">
    <source>
        <dbReference type="ARBA" id="ARBA00022598"/>
    </source>
</evidence>
<dbReference type="InterPro" id="IPR015413">
    <property type="entry name" value="Methionyl/Leucyl_tRNA_Synth"/>
</dbReference>
<evidence type="ECO:0000259" key="11">
    <source>
        <dbReference type="Pfam" id="PF09334"/>
    </source>
</evidence>
<keyword evidence="3 9" id="KW-0436">Ligase</keyword>
<dbReference type="EC" id="6.1.1.10" evidence="9"/>
<evidence type="ECO:0000256" key="8">
    <source>
        <dbReference type="ARBA" id="ARBA00047364"/>
    </source>
</evidence>
<dbReference type="PRINTS" id="PR01041">
    <property type="entry name" value="TRNASYNTHMET"/>
</dbReference>
<feature type="binding site" evidence="9">
    <location>
        <position position="346"/>
    </location>
    <ligand>
        <name>ATP</name>
        <dbReference type="ChEBI" id="CHEBI:30616"/>
    </ligand>
</feature>
<dbReference type="InterPro" id="IPR009080">
    <property type="entry name" value="tRNAsynth_Ia_anticodon-bd"/>
</dbReference>
<evidence type="ECO:0000256" key="2">
    <source>
        <dbReference type="ARBA" id="ARBA00008258"/>
    </source>
</evidence>
<keyword evidence="6 9" id="KW-0648">Protein biosynthesis</keyword>
<keyword evidence="4 9" id="KW-0547">Nucleotide-binding</keyword>
<evidence type="ECO:0000256" key="1">
    <source>
        <dbReference type="ARBA" id="ARBA00003314"/>
    </source>
</evidence>
<reference evidence="13 14" key="1">
    <citation type="submission" date="2021-12" db="EMBL/GenBank/DDBJ databases">
        <title>Sinirhodobacter sp. WL0062 is a bacterium isolated from seawater.</title>
        <authorList>
            <person name="Wang L."/>
            <person name="He W."/>
            <person name="Zhang D.-F."/>
        </authorList>
    </citation>
    <scope>NUCLEOTIDE SEQUENCE [LARGE SCALE GENOMIC DNA]</scope>
    <source>
        <strain evidence="13 14">WL0062</strain>
    </source>
</reference>
<dbReference type="CDD" id="cd07957">
    <property type="entry name" value="Anticodon_Ia_Met"/>
    <property type="match status" value="1"/>
</dbReference>
<keyword evidence="9" id="KW-0862">Zinc</keyword>
<keyword evidence="10" id="KW-0175">Coiled coil</keyword>
<comment type="similarity">
    <text evidence="2 9">Belongs to the class-I aminoacyl-tRNA synthetase family. MetG type 1 subfamily.</text>
</comment>
<name>A0ABS8YVR1_9RHOB</name>
<gene>
    <name evidence="9 13" type="primary">metG</name>
    <name evidence="13" type="ORF">LZA78_10545</name>
</gene>
<feature type="binding site" evidence="9">
    <location>
        <position position="156"/>
    </location>
    <ligand>
        <name>Zn(2+)</name>
        <dbReference type="ChEBI" id="CHEBI:29105"/>
    </ligand>
</feature>
<feature type="short sequence motif" description="'HIGH' region" evidence="9">
    <location>
        <begin position="11"/>
        <end position="21"/>
    </location>
</feature>
<dbReference type="RefSeq" id="WP_233676896.1">
    <property type="nucleotide sequence ID" value="NZ_JAJUOS010000007.1"/>
</dbReference>
<dbReference type="CDD" id="cd00814">
    <property type="entry name" value="MetRS_core"/>
    <property type="match status" value="1"/>
</dbReference>
<keyword evidence="9" id="KW-0963">Cytoplasm</keyword>